<accession>A0A4Q2KRL8</accession>
<dbReference type="OrthoDB" id="4978768at2"/>
<keyword evidence="2" id="KW-1185">Reference proteome</keyword>
<dbReference type="RefSeq" id="WP_129521734.1">
    <property type="nucleotide sequence ID" value="NZ_SDPN01000033.1"/>
</dbReference>
<protein>
    <submittedName>
        <fullName evidence="1">Uncharacterized protein</fullName>
    </submittedName>
</protein>
<evidence type="ECO:0000313" key="1">
    <source>
        <dbReference type="EMBL" id="RXZ68094.1"/>
    </source>
</evidence>
<dbReference type="EMBL" id="SDPN01000033">
    <property type="protein sequence ID" value="RXZ68094.1"/>
    <property type="molecule type" value="Genomic_DNA"/>
</dbReference>
<evidence type="ECO:0000313" key="2">
    <source>
        <dbReference type="Proteomes" id="UP000293865"/>
    </source>
</evidence>
<proteinExistence type="predicted"/>
<comment type="caution">
    <text evidence="1">The sequence shown here is derived from an EMBL/GenBank/DDBJ whole genome shotgun (WGS) entry which is preliminary data.</text>
</comment>
<sequence>MLRTHGEPVTVWLDGTDLPARLVHHGTRYRVIDQPTSLPRNPEWPSGISHPPADVILAPGWRVTGRTDAGTVLVFDLRHAPNGWTVEATYA</sequence>
<reference evidence="1 2" key="1">
    <citation type="submission" date="2019-01" db="EMBL/GenBank/DDBJ databases">
        <title>Agromyces.</title>
        <authorList>
            <person name="Li J."/>
        </authorList>
    </citation>
    <scope>NUCLEOTIDE SEQUENCE [LARGE SCALE GENOMIC DNA]</scope>
    <source>
        <strain evidence="1 2">DSM 15934</strain>
    </source>
</reference>
<name>A0A4Q2KRL8_9MICO</name>
<gene>
    <name evidence="1" type="ORF">ESP51_15160</name>
</gene>
<dbReference type="Proteomes" id="UP000293865">
    <property type="component" value="Unassembled WGS sequence"/>
</dbReference>
<organism evidence="1 2">
    <name type="scientific">Agromyces albus</name>
    <dbReference type="NCBI Taxonomy" id="205332"/>
    <lineage>
        <taxon>Bacteria</taxon>
        <taxon>Bacillati</taxon>
        <taxon>Actinomycetota</taxon>
        <taxon>Actinomycetes</taxon>
        <taxon>Micrococcales</taxon>
        <taxon>Microbacteriaceae</taxon>
        <taxon>Agromyces</taxon>
    </lineage>
</organism>
<dbReference type="AlphaFoldDB" id="A0A4Q2KRL8"/>